<reference evidence="1 2" key="1">
    <citation type="journal article" date="2008" name="Int. J. Syst. Evol. Microbiol.">
        <title>Luteimonas marina sp. nov., isolated from seawater.</title>
        <authorList>
            <person name="Baik K.S."/>
            <person name="Park S.C."/>
            <person name="Kim M.S."/>
            <person name="Kim E.M."/>
            <person name="Park C."/>
            <person name="Chun J."/>
            <person name="Seong C.N."/>
        </authorList>
    </citation>
    <scope>NUCLEOTIDE SEQUENCE [LARGE SCALE GENOMIC DNA]</scope>
    <source>
        <strain evidence="1 2">FR1330</strain>
    </source>
</reference>
<dbReference type="InterPro" id="IPR043519">
    <property type="entry name" value="NT_sf"/>
</dbReference>
<sequence>MSALGDDWRDFLAALEGNHVDYMVVGGVALGVHGHVRYTRDLDVWFRGTEENARRLIAALRDFGFRDLEVAPAEFCKPRAMLVLGAEPNKIELINFADGVDFDQCFANRVIVPLASVDVAVIGLDDLRKNKKAVGRLQDLADLEQLED</sequence>
<gene>
    <name evidence="1" type="ORF">FQY83_14535</name>
</gene>
<accession>A0A5C5TZK5</accession>
<dbReference type="OrthoDB" id="121150at2"/>
<evidence type="ECO:0000313" key="1">
    <source>
        <dbReference type="EMBL" id="TWT18590.1"/>
    </source>
</evidence>
<protein>
    <recommendedName>
        <fullName evidence="3">Nucleotidyltransferase family protein</fullName>
    </recommendedName>
</protein>
<evidence type="ECO:0008006" key="3">
    <source>
        <dbReference type="Google" id="ProtNLM"/>
    </source>
</evidence>
<comment type="caution">
    <text evidence="1">The sequence shown here is derived from an EMBL/GenBank/DDBJ whole genome shotgun (WGS) entry which is preliminary data.</text>
</comment>
<dbReference type="Proteomes" id="UP000319980">
    <property type="component" value="Unassembled WGS sequence"/>
</dbReference>
<name>A0A5C5TZK5_9GAMM</name>
<proteinExistence type="predicted"/>
<dbReference type="RefSeq" id="WP_146388695.1">
    <property type="nucleotide sequence ID" value="NZ_VOHK01000006.1"/>
</dbReference>
<dbReference type="Pfam" id="PF10706">
    <property type="entry name" value="Aminoglyc_resit"/>
    <property type="match status" value="1"/>
</dbReference>
<dbReference type="AlphaFoldDB" id="A0A5C5TZK5"/>
<dbReference type="SUPFAM" id="SSF81301">
    <property type="entry name" value="Nucleotidyltransferase"/>
    <property type="match status" value="1"/>
</dbReference>
<evidence type="ECO:0000313" key="2">
    <source>
        <dbReference type="Proteomes" id="UP000319980"/>
    </source>
</evidence>
<dbReference type="InterPro" id="IPR019646">
    <property type="entry name" value="Aminoglyc_AdlTrfase"/>
</dbReference>
<keyword evidence="2" id="KW-1185">Reference proteome</keyword>
<dbReference type="Gene3D" id="3.30.460.40">
    <property type="match status" value="1"/>
</dbReference>
<organism evidence="1 2">
    <name type="scientific">Luteimonas marina</name>
    <dbReference type="NCBI Taxonomy" id="488485"/>
    <lineage>
        <taxon>Bacteria</taxon>
        <taxon>Pseudomonadati</taxon>
        <taxon>Pseudomonadota</taxon>
        <taxon>Gammaproteobacteria</taxon>
        <taxon>Lysobacterales</taxon>
        <taxon>Lysobacteraceae</taxon>
        <taxon>Luteimonas</taxon>
    </lineage>
</organism>
<dbReference type="EMBL" id="VOHK01000006">
    <property type="protein sequence ID" value="TWT18590.1"/>
    <property type="molecule type" value="Genomic_DNA"/>
</dbReference>